<organism evidence="1 2">
    <name type="scientific">Dictyobacter aurantiacus</name>
    <dbReference type="NCBI Taxonomy" id="1936993"/>
    <lineage>
        <taxon>Bacteria</taxon>
        <taxon>Bacillati</taxon>
        <taxon>Chloroflexota</taxon>
        <taxon>Ktedonobacteria</taxon>
        <taxon>Ktedonobacterales</taxon>
        <taxon>Dictyobacteraceae</taxon>
        <taxon>Dictyobacter</taxon>
    </lineage>
</organism>
<gene>
    <name evidence="1" type="ORF">KDAU_00250</name>
</gene>
<keyword evidence="2" id="KW-1185">Reference proteome</keyword>
<evidence type="ECO:0000313" key="1">
    <source>
        <dbReference type="EMBL" id="GCE02696.1"/>
    </source>
</evidence>
<sequence>MGGVDGGVRARREQVSDDALEIGVELLGARQRHGLQAYPEGIGRSVVQAEQGALLCEREASVLTREVLSIQEKGANWPRLLQKREPIGHVCYRKGSQRNGEGGE</sequence>
<comment type="caution">
    <text evidence="1">The sequence shown here is derived from an EMBL/GenBank/DDBJ whole genome shotgun (WGS) entry which is preliminary data.</text>
</comment>
<name>A0A401Z7A8_9CHLR</name>
<evidence type="ECO:0000313" key="2">
    <source>
        <dbReference type="Proteomes" id="UP000287224"/>
    </source>
</evidence>
<protein>
    <submittedName>
        <fullName evidence="1">Uncharacterized protein</fullName>
    </submittedName>
</protein>
<reference evidence="2" key="1">
    <citation type="submission" date="2018-12" db="EMBL/GenBank/DDBJ databases">
        <title>Tengunoibacter tsumagoiensis gen. nov., sp. nov., Dictyobacter kobayashii sp. nov., D. alpinus sp. nov., and D. joshuensis sp. nov. and description of Dictyobacteraceae fam. nov. within the order Ktedonobacterales isolated from Tengu-no-mugimeshi.</title>
        <authorList>
            <person name="Wang C.M."/>
            <person name="Zheng Y."/>
            <person name="Sakai Y."/>
            <person name="Toyoda A."/>
            <person name="Minakuchi Y."/>
            <person name="Abe K."/>
            <person name="Yokota A."/>
            <person name="Yabe S."/>
        </authorList>
    </citation>
    <scope>NUCLEOTIDE SEQUENCE [LARGE SCALE GENOMIC DNA]</scope>
    <source>
        <strain evidence="2">S-27</strain>
    </source>
</reference>
<dbReference type="EMBL" id="BIFQ01000001">
    <property type="protein sequence ID" value="GCE02696.1"/>
    <property type="molecule type" value="Genomic_DNA"/>
</dbReference>
<proteinExistence type="predicted"/>
<accession>A0A401Z7A8</accession>
<dbReference type="AlphaFoldDB" id="A0A401Z7A8"/>
<dbReference type="Proteomes" id="UP000287224">
    <property type="component" value="Unassembled WGS sequence"/>
</dbReference>